<dbReference type="GO" id="GO:0005524">
    <property type="term" value="F:ATP binding"/>
    <property type="evidence" value="ECO:0007669"/>
    <property type="project" value="UniProtKB-UniRule"/>
</dbReference>
<dbReference type="OrthoDB" id="1668230at2759"/>
<dbReference type="GO" id="GO:0007166">
    <property type="term" value="P:cell surface receptor signaling pathway"/>
    <property type="evidence" value="ECO:0007669"/>
    <property type="project" value="InterPro"/>
</dbReference>
<evidence type="ECO:0000256" key="3">
    <source>
        <dbReference type="ARBA" id="ARBA00022840"/>
    </source>
</evidence>
<feature type="compositionally biased region" description="Low complexity" evidence="5">
    <location>
        <begin position="1"/>
        <end position="42"/>
    </location>
</feature>
<dbReference type="PANTHER" id="PTHR44329">
    <property type="entry name" value="SERINE/THREONINE-PROTEIN KINASE TNNI3K-RELATED"/>
    <property type="match status" value="1"/>
</dbReference>
<evidence type="ECO:0000256" key="5">
    <source>
        <dbReference type="SAM" id="MobiDB-lite"/>
    </source>
</evidence>
<evidence type="ECO:0000256" key="1">
    <source>
        <dbReference type="ARBA" id="ARBA00022527"/>
    </source>
</evidence>
<protein>
    <recommendedName>
        <fullName evidence="6">Protein kinase domain-containing protein</fullName>
    </recommendedName>
</protein>
<dbReference type="Gene3D" id="1.20.930.20">
    <property type="entry name" value="Adaptor protein Cbl, N-terminal domain"/>
    <property type="match status" value="1"/>
</dbReference>
<keyword evidence="1" id="KW-0723">Serine/threonine-protein kinase</keyword>
<dbReference type="InterPro" id="IPR001245">
    <property type="entry name" value="Ser-Thr/Tyr_kinase_cat_dom"/>
</dbReference>
<dbReference type="InterPro" id="IPR017441">
    <property type="entry name" value="Protein_kinase_ATP_BS"/>
</dbReference>
<dbReference type="GO" id="GO:0004674">
    <property type="term" value="F:protein serine/threonine kinase activity"/>
    <property type="evidence" value="ECO:0007669"/>
    <property type="project" value="UniProtKB-KW"/>
</dbReference>
<feature type="region of interest" description="Disordered" evidence="5">
    <location>
        <begin position="523"/>
        <end position="559"/>
    </location>
</feature>
<name>A0A9P5NH11_GYMJU</name>
<sequence length="1298" mass="143449">MSASSSKSSPTRSPSTTPINRTIPLPESSGSSSPRVSSPLNPGNTPRKSPISLPPTEEIIVESPLDNTRRARSSVDVRDATASDPPTRPHRPLSMTLTHAHGETSSISLPLPEAYSSEMKSTFRERSLSPTRGESKDRLAAPGEAGSPKLSASWWGEKHVVRPWQDAPKKKTVPPDQAVALEETRVRVARAVVSTLGTAADVAHEALYVGVEFFDLAPVPGLSLAARTLLNIWDAAQNVDMNRLGCLRLTERCADVLISVREEVHEAGDEVGTELQAPLTKLEEAYTNIYRFMVKQTNRPWLKRYLKRDEILRDIAACDSMLRDSLGLFGLSIQIRILKQVQESERRREREAHRVLDAMLIGHHIPPNSDLKMILDAETETTSPPTSPYVVSSDFSTETVTRFSATQNALGLEDAVTSPIADRLSSAEIIPTLAKIHNYQNSIDATRDLSDLRQLMRTALQTSNDAELLEVLQIGRQEMPDAIKTLQRALERLSEQDEEGFETIPSVPPTEVVLAKVTQRVSAKAEEDQKGGTQRSETIVSIESSSSSEATASGSSKGLKRRDTLDMEFIESGIDALTRMSRGNVTSVPSWTITKYEVDRDEKIGVGFFSDVYKGTWRGRTVAIKVLADTTPRKLFVREIGIWKSLRHANVLPLYGASSATGDPPWFFVSPYMKNGSLVEHLKRVEMEERPLGLGVGIGANQAMTSMSLRSQGGRATTLPSPWLGVQPAGLSSTNLNPPGVPKKPLPALPGDNSDIQRQWDLFRFMHEIAKGMEYLHSKEILHGDLKASNILVDNKYRCVISDFGLSEMKSEAFRISGNPLLSPELMAGRSQLTPAVDIWAFGISCVEVLTMGRMPWPLMDDNAVRHFVLNDKTTPPVPKYSRFNTPGLQEILRGCWQFDPDKRPSFTKISQNLKLLRKSYGHGTFESPSPRITPLEELPDHKGSPSPDMRPIETLPQFVQTEGTVPPPDILAGPPVGRYNAGQSSQQVGTFQPLQENTVPIERVQMPEPVIFTPGPSSRSSSVLLSSSIHSEDRINIVDLSGYESPPPADERIAETKNERRYRLLLTHEFHPSLTLPLWDPSPVELGAVGYLSRPQGALSPCLMLKDDVQHLPKKTITQKALDMIVGSLTFGIPREEAIVRRPSFPLKAGHKAAYLYTEVTEYRYMVTLDAPKTWFQSNVDAIMSTYGSQHHIQKEDLYLVIGTLRTPNYALLVSHSHPEGHARFNVYASPKIGQPWGTFTTDTEVSHDLGPSYDLDDSAEIPRLSASKVSIHGGPLDAVLLARLRFKPDVLEPTSR</sequence>
<feature type="compositionally biased region" description="Basic and acidic residues" evidence="5">
    <location>
        <begin position="67"/>
        <end position="81"/>
    </location>
</feature>
<keyword evidence="2 4" id="KW-0547">Nucleotide-binding</keyword>
<dbReference type="EMBL" id="JADNYJ010000074">
    <property type="protein sequence ID" value="KAF8890838.1"/>
    <property type="molecule type" value="Genomic_DNA"/>
</dbReference>
<dbReference type="InterPro" id="IPR011009">
    <property type="entry name" value="Kinase-like_dom_sf"/>
</dbReference>
<dbReference type="InterPro" id="IPR059179">
    <property type="entry name" value="MLKL-like_MCAfunc"/>
</dbReference>
<organism evidence="7 8">
    <name type="scientific">Gymnopilus junonius</name>
    <name type="common">Spectacular rustgill mushroom</name>
    <name type="synonym">Gymnopilus spectabilis subsp. junonius</name>
    <dbReference type="NCBI Taxonomy" id="109634"/>
    <lineage>
        <taxon>Eukaryota</taxon>
        <taxon>Fungi</taxon>
        <taxon>Dikarya</taxon>
        <taxon>Basidiomycota</taxon>
        <taxon>Agaricomycotina</taxon>
        <taxon>Agaricomycetes</taxon>
        <taxon>Agaricomycetidae</taxon>
        <taxon>Agaricales</taxon>
        <taxon>Agaricineae</taxon>
        <taxon>Hymenogastraceae</taxon>
        <taxon>Gymnopilus</taxon>
    </lineage>
</organism>
<feature type="compositionally biased region" description="Low complexity" evidence="5">
    <location>
        <begin position="536"/>
        <end position="556"/>
    </location>
</feature>
<dbReference type="InterPro" id="IPR000719">
    <property type="entry name" value="Prot_kinase_dom"/>
</dbReference>
<dbReference type="SMART" id="SM00220">
    <property type="entry name" value="S_TKc"/>
    <property type="match status" value="1"/>
</dbReference>
<feature type="region of interest" description="Disordered" evidence="5">
    <location>
        <begin position="1"/>
        <end position="150"/>
    </location>
</feature>
<gene>
    <name evidence="7" type="ORF">CPB84DRAFT_1849081</name>
</gene>
<dbReference type="InterPro" id="IPR051681">
    <property type="entry name" value="Ser/Thr_Kinases-Pseudokinases"/>
</dbReference>
<evidence type="ECO:0000256" key="4">
    <source>
        <dbReference type="PROSITE-ProRule" id="PRU10141"/>
    </source>
</evidence>
<dbReference type="Gene3D" id="1.10.510.10">
    <property type="entry name" value="Transferase(Phosphotransferase) domain 1"/>
    <property type="match status" value="1"/>
</dbReference>
<dbReference type="PROSITE" id="PS00108">
    <property type="entry name" value="PROTEIN_KINASE_ST"/>
    <property type="match status" value="1"/>
</dbReference>
<dbReference type="InterPro" id="IPR008271">
    <property type="entry name" value="Ser/Thr_kinase_AS"/>
</dbReference>
<dbReference type="PANTHER" id="PTHR44329:SF298">
    <property type="entry name" value="MIXED LINEAGE KINASE DOMAIN-LIKE PROTEIN"/>
    <property type="match status" value="1"/>
</dbReference>
<evidence type="ECO:0000313" key="7">
    <source>
        <dbReference type="EMBL" id="KAF8890838.1"/>
    </source>
</evidence>
<dbReference type="SUPFAM" id="SSF56112">
    <property type="entry name" value="Protein kinase-like (PK-like)"/>
    <property type="match status" value="1"/>
</dbReference>
<proteinExistence type="predicted"/>
<dbReference type="Gene3D" id="3.30.200.20">
    <property type="entry name" value="Phosphorylase Kinase, domain 1"/>
    <property type="match status" value="1"/>
</dbReference>
<keyword evidence="8" id="KW-1185">Reference proteome</keyword>
<evidence type="ECO:0000259" key="6">
    <source>
        <dbReference type="PROSITE" id="PS50011"/>
    </source>
</evidence>
<dbReference type="Proteomes" id="UP000724874">
    <property type="component" value="Unassembled WGS sequence"/>
</dbReference>
<feature type="binding site" evidence="4">
    <location>
        <position position="634"/>
    </location>
    <ligand>
        <name>ATP</name>
        <dbReference type="ChEBI" id="CHEBI:30616"/>
    </ligand>
</feature>
<keyword evidence="1" id="KW-0418">Kinase</keyword>
<dbReference type="CDD" id="cd21037">
    <property type="entry name" value="MLKL_NTD"/>
    <property type="match status" value="1"/>
</dbReference>
<dbReference type="GO" id="GO:0097527">
    <property type="term" value="P:necroptotic signaling pathway"/>
    <property type="evidence" value="ECO:0007669"/>
    <property type="project" value="TreeGrafter"/>
</dbReference>
<dbReference type="PROSITE" id="PS00107">
    <property type="entry name" value="PROTEIN_KINASE_ATP"/>
    <property type="match status" value="1"/>
</dbReference>
<feature type="region of interest" description="Disordered" evidence="5">
    <location>
        <begin position="926"/>
        <end position="948"/>
    </location>
</feature>
<keyword evidence="1" id="KW-0808">Transferase</keyword>
<accession>A0A9P5NH11</accession>
<dbReference type="InterPro" id="IPR036537">
    <property type="entry name" value="Adaptor_Cbl_N_dom_sf"/>
</dbReference>
<comment type="caution">
    <text evidence="7">The sequence shown here is derived from an EMBL/GenBank/DDBJ whole genome shotgun (WGS) entry which is preliminary data.</text>
</comment>
<feature type="domain" description="Protein kinase" evidence="6">
    <location>
        <begin position="598"/>
        <end position="926"/>
    </location>
</feature>
<evidence type="ECO:0000256" key="2">
    <source>
        <dbReference type="ARBA" id="ARBA00022741"/>
    </source>
</evidence>
<dbReference type="Pfam" id="PF07714">
    <property type="entry name" value="PK_Tyr_Ser-Thr"/>
    <property type="match status" value="1"/>
</dbReference>
<evidence type="ECO:0000313" key="8">
    <source>
        <dbReference type="Proteomes" id="UP000724874"/>
    </source>
</evidence>
<reference evidence="7" key="1">
    <citation type="submission" date="2020-11" db="EMBL/GenBank/DDBJ databases">
        <authorList>
            <consortium name="DOE Joint Genome Institute"/>
            <person name="Ahrendt S."/>
            <person name="Riley R."/>
            <person name="Andreopoulos W."/>
            <person name="LaButti K."/>
            <person name="Pangilinan J."/>
            <person name="Ruiz-duenas F.J."/>
            <person name="Barrasa J.M."/>
            <person name="Sanchez-Garcia M."/>
            <person name="Camarero S."/>
            <person name="Miyauchi S."/>
            <person name="Serrano A."/>
            <person name="Linde D."/>
            <person name="Babiker R."/>
            <person name="Drula E."/>
            <person name="Ayuso-Fernandez I."/>
            <person name="Pacheco R."/>
            <person name="Padilla G."/>
            <person name="Ferreira P."/>
            <person name="Barriuso J."/>
            <person name="Kellner H."/>
            <person name="Castanera R."/>
            <person name="Alfaro M."/>
            <person name="Ramirez L."/>
            <person name="Pisabarro A.G."/>
            <person name="Kuo A."/>
            <person name="Tritt A."/>
            <person name="Lipzen A."/>
            <person name="He G."/>
            <person name="Yan M."/>
            <person name="Ng V."/>
            <person name="Cullen D."/>
            <person name="Martin F."/>
            <person name="Rosso M.-N."/>
            <person name="Henrissat B."/>
            <person name="Hibbett D."/>
            <person name="Martinez A.T."/>
            <person name="Grigoriev I.V."/>
        </authorList>
    </citation>
    <scope>NUCLEOTIDE SEQUENCE</scope>
    <source>
        <strain evidence="7">AH 44721</strain>
    </source>
</reference>
<dbReference type="PROSITE" id="PS50011">
    <property type="entry name" value="PROTEIN_KINASE_DOM"/>
    <property type="match status" value="1"/>
</dbReference>
<keyword evidence="3 4" id="KW-0067">ATP-binding</keyword>
<feature type="compositionally biased region" description="Basic and acidic residues" evidence="5">
    <location>
        <begin position="121"/>
        <end position="139"/>
    </location>
</feature>